<evidence type="ECO:0008006" key="10">
    <source>
        <dbReference type="Google" id="ProtNLM"/>
    </source>
</evidence>
<dbReference type="KEGG" id="azm:DM194_15890"/>
<dbReference type="AlphaFoldDB" id="A0A2U9S898"/>
<proteinExistence type="inferred from homology"/>
<dbReference type="PANTHER" id="PTHR30349:SF41">
    <property type="entry name" value="INTEGRASE_RECOMBINASE PROTEIN MJ0367-RELATED"/>
    <property type="match status" value="1"/>
</dbReference>
<dbReference type="Pfam" id="PF02899">
    <property type="entry name" value="Phage_int_SAM_1"/>
    <property type="match status" value="1"/>
</dbReference>
<dbReference type="PROSITE" id="PS51898">
    <property type="entry name" value="TYR_RECOMBINASE"/>
    <property type="match status" value="1"/>
</dbReference>
<keyword evidence="3 5" id="KW-0238">DNA-binding</keyword>
<sequence length="455" mass="51051">MPDTKYLIQRRQTWYVVVKVPVKLQKILGKTTIVETLGTRSLPEAQTLRYAALARIKGQFEALEKGENQNLLQVALNRREALTSADTTPDRETENTARDDVFDDIVEEAMDLEATRGPQAAATYFRVATSSSPLLNDTLDTWLKEASRTITKQTAGQYRSDAERFVEWAKKADLVMLSEVTKRIAGRYVSEDFEGLTAKTTNRHISSLSMWWRWLERKGFVEVNPWVGQSLPTKQKKGGTQTVRRQYTTQEITILLSGLEAHPLGNLFRLGLFTGARLDELCSLKLTDVVKREDGLWLSIREGKTENAVRTVPIHSAIKAVVEQMVKGAQAAKANSEGWLVPGLTPGGPDKKRSWNVSKKFTRERRKLNVDDPATVFHSTRKNLIEALEAAEVPIHTAKLLVGHERGDMTYGRYSKGEMVNLRATIEKVAYPKEVMRALWAPSATSTPTLVTPTS</sequence>
<dbReference type="SUPFAM" id="SSF56349">
    <property type="entry name" value="DNA breaking-rejoining enzymes"/>
    <property type="match status" value="1"/>
</dbReference>
<dbReference type="InterPro" id="IPR011010">
    <property type="entry name" value="DNA_brk_join_enz"/>
</dbReference>
<geneLocation type="plasmid" evidence="8 9">
    <name>unnamed1</name>
</geneLocation>
<reference evidence="8 9" key="1">
    <citation type="submission" date="2018-06" db="EMBL/GenBank/DDBJ databases">
        <title>Complete genome sequencing of Azospirillum sp. M2T2B2.</title>
        <authorList>
            <person name="Heo J."/>
            <person name="Kim S.-J."/>
            <person name="Kwon S.-W."/>
            <person name="Anandham R."/>
        </authorList>
    </citation>
    <scope>NUCLEOTIDE SEQUENCE [LARGE SCALE GENOMIC DNA]</scope>
    <source>
        <strain evidence="8 9">M2T2B2</strain>
        <plasmid evidence="8 9">unnamed1</plasmid>
    </source>
</reference>
<dbReference type="Proteomes" id="UP000249605">
    <property type="component" value="Plasmid unnamed1"/>
</dbReference>
<evidence type="ECO:0000259" key="6">
    <source>
        <dbReference type="PROSITE" id="PS51898"/>
    </source>
</evidence>
<dbReference type="InterPro" id="IPR046668">
    <property type="entry name" value="DUF6538"/>
</dbReference>
<dbReference type="InterPro" id="IPR013762">
    <property type="entry name" value="Integrase-like_cat_sf"/>
</dbReference>
<feature type="domain" description="Core-binding (CB)" evidence="7">
    <location>
        <begin position="133"/>
        <end position="216"/>
    </location>
</feature>
<protein>
    <recommendedName>
        <fullName evidence="10">Integrase</fullName>
    </recommendedName>
</protein>
<gene>
    <name evidence="8" type="ORF">DM194_15890</name>
</gene>
<evidence type="ECO:0000256" key="1">
    <source>
        <dbReference type="ARBA" id="ARBA00008857"/>
    </source>
</evidence>
<dbReference type="Pfam" id="PF20172">
    <property type="entry name" value="DUF6538"/>
    <property type="match status" value="1"/>
</dbReference>
<keyword evidence="2" id="KW-0229">DNA integration</keyword>
<dbReference type="GO" id="GO:0015074">
    <property type="term" value="P:DNA integration"/>
    <property type="evidence" value="ECO:0007669"/>
    <property type="project" value="UniProtKB-KW"/>
</dbReference>
<evidence type="ECO:0000313" key="9">
    <source>
        <dbReference type="Proteomes" id="UP000249605"/>
    </source>
</evidence>
<name>A0A2U9S898_9PROT</name>
<organism evidence="8 9">
    <name type="scientific">Azospirillum ramasamyi</name>
    <dbReference type="NCBI Taxonomy" id="682998"/>
    <lineage>
        <taxon>Bacteria</taxon>
        <taxon>Pseudomonadati</taxon>
        <taxon>Pseudomonadota</taxon>
        <taxon>Alphaproteobacteria</taxon>
        <taxon>Rhodospirillales</taxon>
        <taxon>Azospirillaceae</taxon>
        <taxon>Azospirillum</taxon>
    </lineage>
</organism>
<evidence type="ECO:0000256" key="5">
    <source>
        <dbReference type="PROSITE-ProRule" id="PRU01248"/>
    </source>
</evidence>
<dbReference type="Gene3D" id="1.10.150.130">
    <property type="match status" value="1"/>
</dbReference>
<dbReference type="InterPro" id="IPR044068">
    <property type="entry name" value="CB"/>
</dbReference>
<dbReference type="Pfam" id="PF00589">
    <property type="entry name" value="Phage_integrase"/>
    <property type="match status" value="1"/>
</dbReference>
<dbReference type="InterPro" id="IPR010998">
    <property type="entry name" value="Integrase_recombinase_N"/>
</dbReference>
<dbReference type="InterPro" id="IPR002104">
    <property type="entry name" value="Integrase_catalytic"/>
</dbReference>
<dbReference type="RefSeq" id="WP_111068513.1">
    <property type="nucleotide sequence ID" value="NZ_CP029830.1"/>
</dbReference>
<evidence type="ECO:0000256" key="4">
    <source>
        <dbReference type="ARBA" id="ARBA00023172"/>
    </source>
</evidence>
<dbReference type="GO" id="GO:0003677">
    <property type="term" value="F:DNA binding"/>
    <property type="evidence" value="ECO:0007669"/>
    <property type="project" value="UniProtKB-UniRule"/>
</dbReference>
<dbReference type="InterPro" id="IPR004107">
    <property type="entry name" value="Integrase_SAM-like_N"/>
</dbReference>
<keyword evidence="8" id="KW-0614">Plasmid</keyword>
<accession>A0A2U9S898</accession>
<evidence type="ECO:0000313" key="8">
    <source>
        <dbReference type="EMBL" id="AWU95760.1"/>
    </source>
</evidence>
<dbReference type="PANTHER" id="PTHR30349">
    <property type="entry name" value="PHAGE INTEGRASE-RELATED"/>
    <property type="match status" value="1"/>
</dbReference>
<dbReference type="InterPro" id="IPR050090">
    <property type="entry name" value="Tyrosine_recombinase_XerCD"/>
</dbReference>
<evidence type="ECO:0000259" key="7">
    <source>
        <dbReference type="PROSITE" id="PS51900"/>
    </source>
</evidence>
<evidence type="ECO:0000256" key="2">
    <source>
        <dbReference type="ARBA" id="ARBA00022908"/>
    </source>
</evidence>
<dbReference type="GO" id="GO:0006310">
    <property type="term" value="P:DNA recombination"/>
    <property type="evidence" value="ECO:0007669"/>
    <property type="project" value="UniProtKB-KW"/>
</dbReference>
<evidence type="ECO:0000256" key="3">
    <source>
        <dbReference type="ARBA" id="ARBA00023125"/>
    </source>
</evidence>
<comment type="similarity">
    <text evidence="1">Belongs to the 'phage' integrase family.</text>
</comment>
<dbReference type="PROSITE" id="PS51900">
    <property type="entry name" value="CB"/>
    <property type="match status" value="1"/>
</dbReference>
<keyword evidence="9" id="KW-1185">Reference proteome</keyword>
<dbReference type="EMBL" id="CP029830">
    <property type="protein sequence ID" value="AWU95760.1"/>
    <property type="molecule type" value="Genomic_DNA"/>
</dbReference>
<keyword evidence="4" id="KW-0233">DNA recombination</keyword>
<dbReference type="OrthoDB" id="9784724at2"/>
<feature type="domain" description="Tyr recombinase" evidence="6">
    <location>
        <begin position="242"/>
        <end position="427"/>
    </location>
</feature>
<dbReference type="Gene3D" id="1.10.443.10">
    <property type="entry name" value="Intergrase catalytic core"/>
    <property type="match status" value="1"/>
</dbReference>